<keyword evidence="1" id="KW-0472">Membrane</keyword>
<dbReference type="InterPro" id="IPR011642">
    <property type="entry name" value="Gate_dom"/>
</dbReference>
<feature type="transmembrane region" description="Helical" evidence="1">
    <location>
        <begin position="172"/>
        <end position="191"/>
    </location>
</feature>
<reference evidence="3" key="1">
    <citation type="submission" date="2016-08" db="EMBL/GenBank/DDBJ databases">
        <authorList>
            <person name="Seilhamer J.J."/>
        </authorList>
    </citation>
    <scope>NUCLEOTIDE SEQUENCE</scope>
    <source>
        <strain evidence="3">86</strain>
    </source>
</reference>
<evidence type="ECO:0000259" key="2">
    <source>
        <dbReference type="Pfam" id="PF07670"/>
    </source>
</evidence>
<feature type="domain" description="Nucleoside transporter/FeoB GTPase Gate" evidence="2">
    <location>
        <begin position="74"/>
        <end position="138"/>
    </location>
</feature>
<sequence>MSVEIQQDCKVTWKGWFFLVILLISLSGVCAKLDGPLRALDFQVLSGNFGEVAKGVNFTGKGGSGARDGFMFALTLFPTLMFALGFIQVAESMGALRAAEKVFRPVLRPFMGIPGVSGLAFVSSFTSSDVGAVMTKGLVEDKLMADNERTIFVAYQYAGSAPVANTFGSGAALLPISVLPVGVVILLIFIVKVMGANLVRMYLVWYANKQGGTA</sequence>
<keyword evidence="1" id="KW-0812">Transmembrane</keyword>
<dbReference type="RefSeq" id="WP_288184432.1">
    <property type="nucleotide sequence ID" value="NZ_LT608335.1"/>
</dbReference>
<protein>
    <recommendedName>
        <fullName evidence="2">Nucleoside transporter/FeoB GTPase Gate domain-containing protein</fullName>
    </recommendedName>
</protein>
<proteinExistence type="predicted"/>
<keyword evidence="1" id="KW-1133">Transmembrane helix</keyword>
<organism evidence="3">
    <name type="scientific">uncultured Sporomusa sp</name>
    <dbReference type="NCBI Taxonomy" id="307249"/>
    <lineage>
        <taxon>Bacteria</taxon>
        <taxon>Bacillati</taxon>
        <taxon>Bacillota</taxon>
        <taxon>Negativicutes</taxon>
        <taxon>Selenomonadales</taxon>
        <taxon>Sporomusaceae</taxon>
        <taxon>Sporomusa</taxon>
        <taxon>environmental samples</taxon>
    </lineage>
</organism>
<name>A0A212LV60_9FIRM</name>
<feature type="transmembrane region" description="Helical" evidence="1">
    <location>
        <begin position="110"/>
        <end position="134"/>
    </location>
</feature>
<gene>
    <name evidence="3" type="ORF">KL86SPO_31570</name>
</gene>
<dbReference type="AlphaFoldDB" id="A0A212LV60"/>
<dbReference type="Pfam" id="PF07670">
    <property type="entry name" value="Gate"/>
    <property type="match status" value="1"/>
</dbReference>
<dbReference type="EMBL" id="FMJE01000003">
    <property type="protein sequence ID" value="SCM81391.1"/>
    <property type="molecule type" value="Genomic_DNA"/>
</dbReference>
<evidence type="ECO:0000313" key="3">
    <source>
        <dbReference type="EMBL" id="SCM81391.1"/>
    </source>
</evidence>
<feature type="transmembrane region" description="Helical" evidence="1">
    <location>
        <begin position="70"/>
        <end position="89"/>
    </location>
</feature>
<accession>A0A212LV60</accession>
<evidence type="ECO:0000256" key="1">
    <source>
        <dbReference type="SAM" id="Phobius"/>
    </source>
</evidence>